<accession>A0A124FU25</accession>
<dbReference type="Proteomes" id="UP000053469">
    <property type="component" value="Unassembled WGS sequence"/>
</dbReference>
<dbReference type="AlphaFoldDB" id="A0A124FU25"/>
<dbReference type="PANTHER" id="PTHR42723:SF1">
    <property type="entry name" value="CHLOROPHYLL SYNTHASE, CHLOROPLASTIC"/>
    <property type="match status" value="1"/>
</dbReference>
<evidence type="ECO:0008006" key="8">
    <source>
        <dbReference type="Google" id="ProtNLM"/>
    </source>
</evidence>
<evidence type="ECO:0000256" key="5">
    <source>
        <dbReference type="SAM" id="Phobius"/>
    </source>
</evidence>
<evidence type="ECO:0000256" key="3">
    <source>
        <dbReference type="ARBA" id="ARBA00022989"/>
    </source>
</evidence>
<dbReference type="GO" id="GO:0016020">
    <property type="term" value="C:membrane"/>
    <property type="evidence" value="ECO:0007669"/>
    <property type="project" value="UniProtKB-SubCell"/>
</dbReference>
<evidence type="ECO:0000313" key="6">
    <source>
        <dbReference type="EMBL" id="KUK67255.1"/>
    </source>
</evidence>
<feature type="transmembrane region" description="Helical" evidence="5">
    <location>
        <begin position="28"/>
        <end position="55"/>
    </location>
</feature>
<feature type="transmembrane region" description="Helical" evidence="5">
    <location>
        <begin position="110"/>
        <end position="127"/>
    </location>
</feature>
<organism evidence="6 7">
    <name type="scientific">candidate division WS6 bacterium 36_33</name>
    <dbReference type="NCBI Taxonomy" id="1641388"/>
    <lineage>
        <taxon>Bacteria</taxon>
        <taxon>Candidatus Dojkabacteria</taxon>
    </lineage>
</organism>
<name>A0A124FU25_9BACT</name>
<evidence type="ECO:0000256" key="1">
    <source>
        <dbReference type="ARBA" id="ARBA00004141"/>
    </source>
</evidence>
<dbReference type="Pfam" id="PF01040">
    <property type="entry name" value="UbiA"/>
    <property type="match status" value="1"/>
</dbReference>
<dbReference type="InterPro" id="IPR000537">
    <property type="entry name" value="UbiA_prenyltransferase"/>
</dbReference>
<evidence type="ECO:0000256" key="4">
    <source>
        <dbReference type="ARBA" id="ARBA00023136"/>
    </source>
</evidence>
<dbReference type="EMBL" id="LGGI01000025">
    <property type="protein sequence ID" value="KUK67255.1"/>
    <property type="molecule type" value="Genomic_DNA"/>
</dbReference>
<dbReference type="Gene3D" id="1.10.357.140">
    <property type="entry name" value="UbiA prenyltransferase"/>
    <property type="match status" value="1"/>
</dbReference>
<evidence type="ECO:0000256" key="2">
    <source>
        <dbReference type="ARBA" id="ARBA00022692"/>
    </source>
</evidence>
<proteinExistence type="predicted"/>
<dbReference type="PANTHER" id="PTHR42723">
    <property type="entry name" value="CHLOROPHYLL SYNTHASE"/>
    <property type="match status" value="1"/>
</dbReference>
<feature type="transmembrane region" description="Helical" evidence="5">
    <location>
        <begin position="206"/>
        <end position="225"/>
    </location>
</feature>
<reference evidence="7" key="1">
    <citation type="journal article" date="2015" name="MBio">
        <title>Genome-Resolved Metagenomic Analysis Reveals Roles for Candidate Phyla and Other Microbial Community Members in Biogeochemical Transformations in Oil Reservoirs.</title>
        <authorList>
            <person name="Hu P."/>
            <person name="Tom L."/>
            <person name="Singh A."/>
            <person name="Thomas B.C."/>
            <person name="Baker B.J."/>
            <person name="Piceno Y.M."/>
            <person name="Andersen G.L."/>
            <person name="Banfield J.F."/>
        </authorList>
    </citation>
    <scope>NUCLEOTIDE SEQUENCE [LARGE SCALE GENOMIC DNA]</scope>
</reference>
<dbReference type="GO" id="GO:0016765">
    <property type="term" value="F:transferase activity, transferring alkyl or aryl (other than methyl) groups"/>
    <property type="evidence" value="ECO:0007669"/>
    <property type="project" value="InterPro"/>
</dbReference>
<comment type="caution">
    <text evidence="6">The sequence shown here is derived from an EMBL/GenBank/DDBJ whole genome shotgun (WGS) entry which is preliminary data.</text>
</comment>
<feature type="transmembrane region" description="Helical" evidence="5">
    <location>
        <begin position="164"/>
        <end position="185"/>
    </location>
</feature>
<sequence>MNKPQGYLKMIRIGDWIKFYPLFPLAGAYLAAGISIDSITVFVLFSCVTGYGFVINNLYDAEIDRNHPGKIKQGKNPLADRMISKEETIGMCAVLAGIPLLLSFTIPGTGFVFTLLCLIALTLYSATPVRLKDWFAGDIICHGVMFGGLPFLAGYTLAGGGIPQLISLPAASALICTLICCEALIAHEIQDYHEDLGTTYTTVVSIGRKNGVLLLGITGVFSVLILELMSWWFIVDVAVNAAILSFLLAYPLYSSREILRLAARRNCRLLLNNCISRIR</sequence>
<protein>
    <recommendedName>
        <fullName evidence="8">UbiA prenyltransferase</fullName>
    </recommendedName>
</protein>
<keyword evidence="3 5" id="KW-1133">Transmembrane helix</keyword>
<gene>
    <name evidence="6" type="ORF">XD87_0235</name>
</gene>
<keyword evidence="4 5" id="KW-0472">Membrane</keyword>
<dbReference type="InterPro" id="IPR050475">
    <property type="entry name" value="Prenyltransferase_related"/>
</dbReference>
<dbReference type="InterPro" id="IPR044878">
    <property type="entry name" value="UbiA_sf"/>
</dbReference>
<feature type="transmembrane region" description="Helical" evidence="5">
    <location>
        <begin position="231"/>
        <end position="253"/>
    </location>
</feature>
<feature type="transmembrane region" description="Helical" evidence="5">
    <location>
        <begin position="139"/>
        <end position="158"/>
    </location>
</feature>
<comment type="subcellular location">
    <subcellularLocation>
        <location evidence="1">Membrane</location>
        <topology evidence="1">Multi-pass membrane protein</topology>
    </subcellularLocation>
</comment>
<keyword evidence="2 5" id="KW-0812">Transmembrane</keyword>
<evidence type="ECO:0000313" key="7">
    <source>
        <dbReference type="Proteomes" id="UP000053469"/>
    </source>
</evidence>